<keyword evidence="3" id="KW-1185">Reference proteome</keyword>
<protein>
    <submittedName>
        <fullName evidence="2">Uncharacterized protein</fullName>
    </submittedName>
</protein>
<dbReference type="RefSeq" id="WP_345387137.1">
    <property type="nucleotide sequence ID" value="NZ_BAABHG010000002.1"/>
</dbReference>
<comment type="caution">
    <text evidence="2">The sequence shown here is derived from an EMBL/GenBank/DDBJ whole genome shotgun (WGS) entry which is preliminary data.</text>
</comment>
<feature type="transmembrane region" description="Helical" evidence="1">
    <location>
        <begin position="68"/>
        <end position="86"/>
    </location>
</feature>
<organism evidence="2 3">
    <name type="scientific">Amycolatopsis samaneae</name>
    <dbReference type="NCBI Taxonomy" id="664691"/>
    <lineage>
        <taxon>Bacteria</taxon>
        <taxon>Bacillati</taxon>
        <taxon>Actinomycetota</taxon>
        <taxon>Actinomycetes</taxon>
        <taxon>Pseudonocardiales</taxon>
        <taxon>Pseudonocardiaceae</taxon>
        <taxon>Amycolatopsis</taxon>
    </lineage>
</organism>
<feature type="transmembrane region" description="Helical" evidence="1">
    <location>
        <begin position="29"/>
        <end position="47"/>
    </location>
</feature>
<reference evidence="3" key="1">
    <citation type="journal article" date="2019" name="Int. J. Syst. Evol. Microbiol.">
        <title>The Global Catalogue of Microorganisms (GCM) 10K type strain sequencing project: providing services to taxonomists for standard genome sequencing and annotation.</title>
        <authorList>
            <consortium name="The Broad Institute Genomics Platform"/>
            <consortium name="The Broad Institute Genome Sequencing Center for Infectious Disease"/>
            <person name="Wu L."/>
            <person name="Ma J."/>
        </authorList>
    </citation>
    <scope>NUCLEOTIDE SEQUENCE [LARGE SCALE GENOMIC DNA]</scope>
    <source>
        <strain evidence="3">CGMCC 4.7643</strain>
    </source>
</reference>
<gene>
    <name evidence="2" type="ORF">ACFSYJ_09810</name>
</gene>
<evidence type="ECO:0000313" key="2">
    <source>
        <dbReference type="EMBL" id="MFD2458899.1"/>
    </source>
</evidence>
<keyword evidence="1" id="KW-0812">Transmembrane</keyword>
<evidence type="ECO:0000313" key="3">
    <source>
        <dbReference type="Proteomes" id="UP001597419"/>
    </source>
</evidence>
<keyword evidence="1" id="KW-0472">Membrane</keyword>
<name>A0ABW5GH64_9PSEU</name>
<accession>A0ABW5GH64</accession>
<proteinExistence type="predicted"/>
<sequence length="247" mass="26272">MAQLFVLLVGLSVLFSVIAFEHGNVPIGVLFALVAVSPVAFLVFAAARGKREPGPGNPGRGRTLALRLVAVAVVAAIGYGGYWVLFAPKAADTPARVSDLKTGCSSRYFPQNDAYTGTGPHPIGVFLTDDADFTTIASMGGDVPPPWDDIRLNARQVQVIACLDKPEDGPYLKECAFKSDTLKLYQGVYDVTVYEAKTGKKLGTEQIRGSEKPSCPGMTFTKRGASSIHTEPDTAAYRALLGRYVGG</sequence>
<keyword evidence="1" id="KW-1133">Transmembrane helix</keyword>
<dbReference type="Proteomes" id="UP001597419">
    <property type="component" value="Unassembled WGS sequence"/>
</dbReference>
<dbReference type="EMBL" id="JBHUKU010000004">
    <property type="protein sequence ID" value="MFD2458899.1"/>
    <property type="molecule type" value="Genomic_DNA"/>
</dbReference>
<evidence type="ECO:0000256" key="1">
    <source>
        <dbReference type="SAM" id="Phobius"/>
    </source>
</evidence>